<name>A0A8T1MFG9_CLOSI</name>
<keyword evidence="2 4" id="KW-0472">Membrane</keyword>
<feature type="transmembrane region" description="Helical" evidence="4">
    <location>
        <begin position="35"/>
        <end position="60"/>
    </location>
</feature>
<dbReference type="GO" id="GO:0005789">
    <property type="term" value="C:endoplasmic reticulum membrane"/>
    <property type="evidence" value="ECO:0007669"/>
    <property type="project" value="TreeGrafter"/>
</dbReference>
<keyword evidence="6" id="KW-1185">Reference proteome</keyword>
<evidence type="ECO:0000313" key="5">
    <source>
        <dbReference type="EMBL" id="KAG5447622.1"/>
    </source>
</evidence>
<dbReference type="PANTHER" id="PTHR15486:SF96">
    <property type="entry name" value="LIPID DROPLET-REGULATING VLDL ASSEMBLY FACTOR AUP1"/>
    <property type="match status" value="1"/>
</dbReference>
<organism evidence="5 6">
    <name type="scientific">Clonorchis sinensis</name>
    <name type="common">Chinese liver fluke</name>
    <dbReference type="NCBI Taxonomy" id="79923"/>
    <lineage>
        <taxon>Eukaryota</taxon>
        <taxon>Metazoa</taxon>
        <taxon>Spiralia</taxon>
        <taxon>Lophotrochozoa</taxon>
        <taxon>Platyhelminthes</taxon>
        <taxon>Trematoda</taxon>
        <taxon>Digenea</taxon>
        <taxon>Opisthorchiida</taxon>
        <taxon>Opisthorchiata</taxon>
        <taxon>Opisthorchiidae</taxon>
        <taxon>Clonorchis</taxon>
    </lineage>
</organism>
<evidence type="ECO:0000256" key="2">
    <source>
        <dbReference type="ARBA" id="ARBA00023136"/>
    </source>
</evidence>
<evidence type="ECO:0000256" key="1">
    <source>
        <dbReference type="ARBA" id="ARBA00004370"/>
    </source>
</evidence>
<dbReference type="EMBL" id="NIRI02000042">
    <property type="protein sequence ID" value="KAG5447622.1"/>
    <property type="molecule type" value="Genomic_DNA"/>
</dbReference>
<dbReference type="GO" id="GO:0036503">
    <property type="term" value="P:ERAD pathway"/>
    <property type="evidence" value="ECO:0007669"/>
    <property type="project" value="TreeGrafter"/>
</dbReference>
<proteinExistence type="predicted"/>
<reference evidence="5 6" key="1">
    <citation type="journal article" date="2018" name="Biotechnol. Adv.">
        <title>Improved genomic resources and new bioinformatic workflow for the carcinogenic parasite Clonorchis sinensis: Biotechnological implications.</title>
        <authorList>
            <person name="Wang D."/>
            <person name="Korhonen P.K."/>
            <person name="Gasser R.B."/>
            <person name="Young N.D."/>
        </authorList>
    </citation>
    <scope>NUCLEOTIDE SEQUENCE [LARGE SCALE GENOMIC DNA]</scope>
    <source>
        <strain evidence="5">Cs-k2</strain>
    </source>
</reference>
<dbReference type="OrthoDB" id="1854593at2759"/>
<comment type="caution">
    <text evidence="5">The sequence shown here is derived from an EMBL/GenBank/DDBJ whole genome shotgun (WGS) entry which is preliminary data.</text>
</comment>
<feature type="compositionally biased region" description="Low complexity" evidence="3">
    <location>
        <begin position="259"/>
        <end position="275"/>
    </location>
</feature>
<protein>
    <submittedName>
        <fullName evidence="5">Ancient ubiquitous protein 1</fullName>
    </submittedName>
</protein>
<feature type="transmembrane region" description="Helical" evidence="4">
    <location>
        <begin position="12"/>
        <end position="29"/>
    </location>
</feature>
<dbReference type="AlphaFoldDB" id="A0A8T1MFG9"/>
<gene>
    <name evidence="5" type="ORF">CSKR_107845</name>
</gene>
<accession>A0A8T1MFG9</accession>
<dbReference type="Proteomes" id="UP000286415">
    <property type="component" value="Unassembled WGS sequence"/>
</dbReference>
<feature type="region of interest" description="Disordered" evidence="3">
    <location>
        <begin position="233"/>
        <end position="275"/>
    </location>
</feature>
<dbReference type="SUPFAM" id="SSF69593">
    <property type="entry name" value="Glycerol-3-phosphate (1)-acyltransferase"/>
    <property type="match status" value="1"/>
</dbReference>
<comment type="subcellular location">
    <subcellularLocation>
        <location evidence="1">Membrane</location>
    </subcellularLocation>
</comment>
<evidence type="ECO:0000256" key="4">
    <source>
        <dbReference type="SAM" id="Phobius"/>
    </source>
</evidence>
<dbReference type="CDD" id="cd14279">
    <property type="entry name" value="CUE"/>
    <property type="match status" value="1"/>
</dbReference>
<keyword evidence="4" id="KW-0812">Transmembrane</keyword>
<evidence type="ECO:0000256" key="3">
    <source>
        <dbReference type="SAM" id="MobiDB-lite"/>
    </source>
</evidence>
<keyword evidence="4" id="KW-1133">Transmembrane helix</keyword>
<evidence type="ECO:0000313" key="6">
    <source>
        <dbReference type="Proteomes" id="UP000286415"/>
    </source>
</evidence>
<sequence length="434" mass="48828">MSRLIFPTAFMFIPYLPLGLLLLTARLFIYPHAMIASFVLTSFGVLKRSVLRVMCLVLGFSVKLKEDKSALDIQKSIPIVSNHVTLFDHLMICLTQECVTPHPHVFHWKSTYVPLKGDSVSELVGRNVQKDLCPVQLFPEKRPTDSPERLLKFDASLLDSLEKVRPIALKVTRPFPVKLVEYPINWFVELLWHLFVPFTIYNIEYLDPVVRLPDENSRDFAARIRETIAQALGLQPAAEEDEEETLAEQPSFEREPIYSTSTSSSTSASPKSSVSTIRSSIPSISSTIQEEYDGLRYRGSRSDSQSLVEYTTPVPPLPLMDEYVLDNRTKMFDHLVPAVREVLSEVSITRIRNALIDADGDVDAAIDILVSKENDDLNESASNAATDLLPVARLRMAAETFHTTSQARQASLLERRTALLAHARQRFVAPDSSE</sequence>
<reference evidence="5 6" key="2">
    <citation type="journal article" date="2021" name="Genomics">
        <title>High-quality reference genome for Clonorchis sinensis.</title>
        <authorList>
            <person name="Young N.D."/>
            <person name="Stroehlein A.J."/>
            <person name="Kinkar L."/>
            <person name="Wang T."/>
            <person name="Sohn W.M."/>
            <person name="Chang B.C.H."/>
            <person name="Kaur P."/>
            <person name="Weisz D."/>
            <person name="Dudchenko O."/>
            <person name="Aiden E.L."/>
            <person name="Korhonen P.K."/>
            <person name="Gasser R.B."/>
        </authorList>
    </citation>
    <scope>NUCLEOTIDE SEQUENCE [LARGE SCALE GENOMIC DNA]</scope>
    <source>
        <strain evidence="5">Cs-k2</strain>
    </source>
</reference>
<dbReference type="PANTHER" id="PTHR15486">
    <property type="entry name" value="ANCIENT UBIQUITOUS PROTEIN"/>
    <property type="match status" value="1"/>
</dbReference>